<feature type="active site" description="Charge relay system" evidence="5">
    <location>
        <position position="208"/>
    </location>
</feature>
<reference evidence="7 8" key="1">
    <citation type="submission" date="2017-03" db="EMBL/GenBank/DDBJ databases">
        <title>Genomes of endolithic fungi from Antarctica.</title>
        <authorList>
            <person name="Coleine C."/>
            <person name="Masonjones S."/>
            <person name="Stajich J.E."/>
        </authorList>
    </citation>
    <scope>NUCLEOTIDE SEQUENCE [LARGE SCALE GENOMIC DNA]</scope>
    <source>
        <strain evidence="7 8">CCFEE 6314</strain>
    </source>
</reference>
<comment type="caution">
    <text evidence="7">The sequence shown here is derived from an EMBL/GenBank/DDBJ whole genome shotgun (WGS) entry which is preliminary data.</text>
</comment>
<dbReference type="VEuPathDB" id="FungiDB:PV10_02747"/>
<dbReference type="PROSITE" id="PS00571">
    <property type="entry name" value="AMIDASES"/>
    <property type="match status" value="1"/>
</dbReference>
<gene>
    <name evidence="7" type="ORF">B0A52_03032</name>
</gene>
<dbReference type="PIRSF" id="PIRSF001221">
    <property type="entry name" value="Amidase_fungi"/>
    <property type="match status" value="1"/>
</dbReference>
<dbReference type="Proteomes" id="UP000288859">
    <property type="component" value="Unassembled WGS sequence"/>
</dbReference>
<evidence type="ECO:0000313" key="7">
    <source>
        <dbReference type="EMBL" id="RVX73390.1"/>
    </source>
</evidence>
<feature type="active site" description="Charge relay system" evidence="5">
    <location>
        <position position="133"/>
    </location>
</feature>
<dbReference type="Gene3D" id="3.90.1300.10">
    <property type="entry name" value="Amidase signature (AS) domain"/>
    <property type="match status" value="1"/>
</dbReference>
<comment type="catalytic activity">
    <reaction evidence="1">
        <text>a monocarboxylic acid amide + H2O = a monocarboxylate + NH4(+)</text>
        <dbReference type="Rhea" id="RHEA:12020"/>
        <dbReference type="ChEBI" id="CHEBI:15377"/>
        <dbReference type="ChEBI" id="CHEBI:28938"/>
        <dbReference type="ChEBI" id="CHEBI:35757"/>
        <dbReference type="ChEBI" id="CHEBI:83628"/>
        <dbReference type="EC" id="3.5.1.4"/>
    </reaction>
</comment>
<dbReference type="SUPFAM" id="SSF75304">
    <property type="entry name" value="Amidase signature (AS) enzymes"/>
    <property type="match status" value="1"/>
</dbReference>
<dbReference type="PANTHER" id="PTHR46072">
    <property type="entry name" value="AMIDASE-RELATED-RELATED"/>
    <property type="match status" value="1"/>
</dbReference>
<dbReference type="InterPro" id="IPR023631">
    <property type="entry name" value="Amidase_dom"/>
</dbReference>
<evidence type="ECO:0000256" key="2">
    <source>
        <dbReference type="ARBA" id="ARBA00009199"/>
    </source>
</evidence>
<evidence type="ECO:0000256" key="5">
    <source>
        <dbReference type="PIRSR" id="PIRSR001221-1"/>
    </source>
</evidence>
<feature type="domain" description="Amidase" evidence="6">
    <location>
        <begin position="77"/>
        <end position="529"/>
    </location>
</feature>
<dbReference type="Pfam" id="PF01425">
    <property type="entry name" value="Amidase"/>
    <property type="match status" value="1"/>
</dbReference>
<dbReference type="AlphaFoldDB" id="A0A438NCN3"/>
<evidence type="ECO:0000256" key="3">
    <source>
        <dbReference type="ARBA" id="ARBA00012922"/>
    </source>
</evidence>
<evidence type="ECO:0000256" key="4">
    <source>
        <dbReference type="ARBA" id="ARBA00022801"/>
    </source>
</evidence>
<evidence type="ECO:0000259" key="6">
    <source>
        <dbReference type="Pfam" id="PF01425"/>
    </source>
</evidence>
<dbReference type="EMBL" id="NAJM01000008">
    <property type="protein sequence ID" value="RVX73390.1"/>
    <property type="molecule type" value="Genomic_DNA"/>
</dbReference>
<dbReference type="EC" id="3.5.1.4" evidence="3"/>
<organism evidence="7 8">
    <name type="scientific">Exophiala mesophila</name>
    <name type="common">Black yeast-like fungus</name>
    <dbReference type="NCBI Taxonomy" id="212818"/>
    <lineage>
        <taxon>Eukaryota</taxon>
        <taxon>Fungi</taxon>
        <taxon>Dikarya</taxon>
        <taxon>Ascomycota</taxon>
        <taxon>Pezizomycotina</taxon>
        <taxon>Eurotiomycetes</taxon>
        <taxon>Chaetothyriomycetidae</taxon>
        <taxon>Chaetothyriales</taxon>
        <taxon>Herpotrichiellaceae</taxon>
        <taxon>Exophiala</taxon>
    </lineage>
</organism>
<dbReference type="OrthoDB" id="6428749at2759"/>
<name>A0A438NCN3_EXOME</name>
<keyword evidence="4" id="KW-0378">Hydrolase</keyword>
<accession>A0A438NCN3</accession>
<feature type="active site" description="Acyl-ester intermediate" evidence="5">
    <location>
        <position position="232"/>
    </location>
</feature>
<dbReference type="InterPro" id="IPR020556">
    <property type="entry name" value="Amidase_CS"/>
</dbReference>
<protein>
    <recommendedName>
        <fullName evidence="3">amidase</fullName>
        <ecNumber evidence="3">3.5.1.4</ecNumber>
    </recommendedName>
</protein>
<comment type="similarity">
    <text evidence="2">Belongs to the amidase family.</text>
</comment>
<evidence type="ECO:0000256" key="1">
    <source>
        <dbReference type="ARBA" id="ARBA00001311"/>
    </source>
</evidence>
<dbReference type="GO" id="GO:0004040">
    <property type="term" value="F:amidase activity"/>
    <property type="evidence" value="ECO:0007669"/>
    <property type="project" value="UniProtKB-EC"/>
</dbReference>
<dbReference type="InterPro" id="IPR036928">
    <property type="entry name" value="AS_sf"/>
</dbReference>
<evidence type="ECO:0000313" key="8">
    <source>
        <dbReference type="Proteomes" id="UP000288859"/>
    </source>
</evidence>
<proteinExistence type="inferred from homology"/>
<sequence>MAPMWQQKSEEARGAVLAKIPKEWLLPASILSSLPLDVNPLFKSCGLLSDQDLEITDADDVTKILERIRSKEWSAKDVTIAFCKRAAIAHQLVNCLMDIDFEGAIKRASELDDHLAKTGQVVGPLHGLPVSLKDLTAVKGMRYSIGFAVWGDCKSDNDAWIVQSLRKAGAVVYVKTTMPQTGMALETTSNLWGRTLNPFNSKLSPGGSSGGEGALVGCHGSPIGIATDIGGSIRAPAAFNGLYSIKPSSRRCSYLGSIVPVPGQIAIPSAIGPVGRSLRDLELICKTWTDDEPWRMDPSIVPKPWIKQDPPRKVTIGVIAFDEVVMPHPPVQRALRETIEKLKAAGHEVVEMKPYKHGYSWEITRPLYFPTAARQHKEFLAQTGEPMIPGAEKLIAGLKELSVPELMSLQAEQVAYQVAYLKHWESTASITSTGKPVDAILTPSSACASYPHDWLLWWGYFSVWNLLNYPAITLPVGKVDKNIDKADPTYKPVNDTWDKENYEIYDPELFHGAPISLQLVGRYLEEEKLFAVAETIDRDAIRK</sequence>